<dbReference type="GO" id="GO:0006139">
    <property type="term" value="P:nucleobase-containing compound metabolic process"/>
    <property type="evidence" value="ECO:0007669"/>
    <property type="project" value="InterPro"/>
</dbReference>
<proteinExistence type="predicted"/>
<dbReference type="Gene3D" id="3.30.420.140">
    <property type="entry name" value="YqgF/RNase H-like domain"/>
    <property type="match status" value="1"/>
</dbReference>
<feature type="domain" description="YqgF/RNase H-like" evidence="1">
    <location>
        <begin position="3"/>
        <end position="91"/>
    </location>
</feature>
<reference evidence="2 3" key="1">
    <citation type="journal article" date="2011" name="EMBO J.">
        <title>Structural diversity of bacterial flagellar motors.</title>
        <authorList>
            <person name="Chen S."/>
            <person name="Beeby M."/>
            <person name="Murphy G.E."/>
            <person name="Leadbetter J.R."/>
            <person name="Hendrixson D.R."/>
            <person name="Briegel A."/>
            <person name="Li Z."/>
            <person name="Shi J."/>
            <person name="Tocheva E.I."/>
            <person name="Muller A."/>
            <person name="Dobro M.J."/>
            <person name="Jensen G.J."/>
        </authorList>
    </citation>
    <scope>NUCLEOTIDE SEQUENCE [LARGE SCALE GENOMIC DNA]</scope>
    <source>
        <strain evidence="2 3">DSM 6540</strain>
    </source>
</reference>
<organism evidence="2 3">
    <name type="scientific">Acetonema longum DSM 6540</name>
    <dbReference type="NCBI Taxonomy" id="1009370"/>
    <lineage>
        <taxon>Bacteria</taxon>
        <taxon>Bacillati</taxon>
        <taxon>Bacillota</taxon>
        <taxon>Negativicutes</taxon>
        <taxon>Acetonemataceae</taxon>
        <taxon>Acetonema</taxon>
    </lineage>
</organism>
<dbReference type="SMART" id="SM00732">
    <property type="entry name" value="YqgFc"/>
    <property type="match status" value="1"/>
</dbReference>
<evidence type="ECO:0000313" key="2">
    <source>
        <dbReference type="EMBL" id="EGO62919.1"/>
    </source>
</evidence>
<dbReference type="InterPro" id="IPR006641">
    <property type="entry name" value="YqgF/RNaseH-like_dom"/>
</dbReference>
<name>F7NLZ3_9FIRM</name>
<dbReference type="eggNOG" id="COG0816">
    <property type="taxonomic scope" value="Bacteria"/>
</dbReference>
<protein>
    <submittedName>
        <fullName evidence="2">Resolvase RNase H domain protein</fullName>
    </submittedName>
</protein>
<accession>F7NLZ3</accession>
<dbReference type="InterPro" id="IPR037027">
    <property type="entry name" value="YqgF/RNaseH-like_dom_sf"/>
</dbReference>
<dbReference type="RefSeq" id="WP_004097309.1">
    <property type="nucleotide sequence ID" value="NZ_AFGF01000157.1"/>
</dbReference>
<dbReference type="STRING" id="1009370.ALO_15597"/>
<dbReference type="AlphaFoldDB" id="F7NLZ3"/>
<comment type="caution">
    <text evidence="2">The sequence shown here is derived from an EMBL/GenBank/DDBJ whole genome shotgun (WGS) entry which is preliminary data.</text>
</comment>
<dbReference type="InterPro" id="IPR012337">
    <property type="entry name" value="RNaseH-like_sf"/>
</dbReference>
<dbReference type="SUPFAM" id="SSF53098">
    <property type="entry name" value="Ribonuclease H-like"/>
    <property type="match status" value="1"/>
</dbReference>
<keyword evidence="3" id="KW-1185">Reference proteome</keyword>
<sequence length="139" mass="15507">MLQCVIGIDPGRDKCGLAVVDKEQGTVLLQVVPSVELGPAALAAAHTYHTRHIVLGNGTSHRQARERLETHQPPKPWIITIIDEAHTTEQARRRYWRENPPAGLRRLIPLGLQMPPEPVDGYVAVILAERYLTRIAKTD</sequence>
<dbReference type="Proteomes" id="UP000003240">
    <property type="component" value="Unassembled WGS sequence"/>
</dbReference>
<dbReference type="OrthoDB" id="5161at2"/>
<dbReference type="EMBL" id="AFGF01000157">
    <property type="protein sequence ID" value="EGO62919.1"/>
    <property type="molecule type" value="Genomic_DNA"/>
</dbReference>
<evidence type="ECO:0000313" key="3">
    <source>
        <dbReference type="Proteomes" id="UP000003240"/>
    </source>
</evidence>
<evidence type="ECO:0000259" key="1">
    <source>
        <dbReference type="SMART" id="SM00732"/>
    </source>
</evidence>
<gene>
    <name evidence="2" type="ORF">ALO_15597</name>
</gene>